<comment type="caution">
    <text evidence="1">The sequence shown here is derived from an EMBL/GenBank/DDBJ whole genome shotgun (WGS) entry which is preliminary data.</text>
</comment>
<dbReference type="EMBL" id="CAJNOB010000045">
    <property type="protein sequence ID" value="CAF0702469.1"/>
    <property type="molecule type" value="Genomic_DNA"/>
</dbReference>
<gene>
    <name evidence="1" type="ORF">MPNT_50085</name>
</gene>
<accession>A0A8J2BVK5</accession>
<dbReference type="AlphaFoldDB" id="A0A8J2BVK5"/>
<dbReference type="RefSeq" id="WP_174582323.1">
    <property type="nucleotide sequence ID" value="NZ_CAJNOB010000045.1"/>
</dbReference>
<evidence type="ECO:0000313" key="1">
    <source>
        <dbReference type="EMBL" id="CAF0702469.1"/>
    </source>
</evidence>
<name>A0A8J2BVK5_9BACT</name>
<dbReference type="Proteomes" id="UP000663859">
    <property type="component" value="Unassembled WGS sequence"/>
</dbReference>
<evidence type="ECO:0000313" key="2">
    <source>
        <dbReference type="Proteomes" id="UP000663859"/>
    </source>
</evidence>
<organism evidence="1 2">
    <name type="scientific">Candidatus Methylacidithermus pantelleriae</name>
    <dbReference type="NCBI Taxonomy" id="2744239"/>
    <lineage>
        <taxon>Bacteria</taxon>
        <taxon>Pseudomonadati</taxon>
        <taxon>Verrucomicrobiota</taxon>
        <taxon>Methylacidiphilae</taxon>
        <taxon>Methylacidiphilales</taxon>
        <taxon>Methylacidiphilaceae</taxon>
        <taxon>Candidatus Methylacidithermus</taxon>
    </lineage>
</organism>
<reference evidence="1" key="1">
    <citation type="submission" date="2021-02" db="EMBL/GenBank/DDBJ databases">
        <authorList>
            <person name="Cremers G."/>
            <person name="Picone N."/>
        </authorList>
    </citation>
    <scope>NUCLEOTIDE SEQUENCE</scope>
    <source>
        <strain evidence="1">PQ17</strain>
    </source>
</reference>
<sequence>MLGEGKRDRSYGVLLGLRRRLQLACTRHVRVPRLEEVALHVFTRPLHAALPNAVGRPGGLQCHNVIFAVCKAYGAEKTMGNA</sequence>
<keyword evidence="2" id="KW-1185">Reference proteome</keyword>
<proteinExistence type="predicted"/>
<protein>
    <submittedName>
        <fullName evidence="1">Uncharacterized protein</fullName>
    </submittedName>
</protein>